<name>A0A1F8BHU6_9BACT</name>
<reference evidence="11 12" key="1">
    <citation type="journal article" date="2016" name="Nat. Commun.">
        <title>Thousands of microbial genomes shed light on interconnected biogeochemical processes in an aquifer system.</title>
        <authorList>
            <person name="Anantharaman K."/>
            <person name="Brown C.T."/>
            <person name="Hug L.A."/>
            <person name="Sharon I."/>
            <person name="Castelle C.J."/>
            <person name="Probst A.J."/>
            <person name="Thomas B.C."/>
            <person name="Singh A."/>
            <person name="Wilkins M.J."/>
            <person name="Karaoz U."/>
            <person name="Brodie E.L."/>
            <person name="Williams K.H."/>
            <person name="Hubbard S.S."/>
            <person name="Banfield J.F."/>
        </authorList>
    </citation>
    <scope>NUCLEOTIDE SEQUENCE [LARGE SCALE GENOMIC DNA]</scope>
</reference>
<dbReference type="InterPro" id="IPR033656">
    <property type="entry name" value="HisRS_anticodon"/>
</dbReference>
<dbReference type="EC" id="6.1.1.21" evidence="8"/>
<keyword evidence="4 8" id="KW-0067">ATP-binding</keyword>
<dbReference type="CDD" id="cd00773">
    <property type="entry name" value="HisRS-like_core"/>
    <property type="match status" value="1"/>
</dbReference>
<evidence type="ECO:0000256" key="5">
    <source>
        <dbReference type="ARBA" id="ARBA00022917"/>
    </source>
</evidence>
<evidence type="ECO:0000313" key="11">
    <source>
        <dbReference type="EMBL" id="OGM63602.1"/>
    </source>
</evidence>
<evidence type="ECO:0000259" key="10">
    <source>
        <dbReference type="PROSITE" id="PS50862"/>
    </source>
</evidence>
<evidence type="ECO:0000256" key="6">
    <source>
        <dbReference type="ARBA" id="ARBA00023146"/>
    </source>
</evidence>
<dbReference type="Proteomes" id="UP000177082">
    <property type="component" value="Unassembled WGS sequence"/>
</dbReference>
<dbReference type="InterPro" id="IPR006195">
    <property type="entry name" value="aa-tRNA-synth_II"/>
</dbReference>
<gene>
    <name evidence="8" type="primary">hisS</name>
    <name evidence="11" type="ORF">A2961_04510</name>
</gene>
<dbReference type="HAMAP" id="MF_00127">
    <property type="entry name" value="His_tRNA_synth"/>
    <property type="match status" value="1"/>
</dbReference>
<comment type="catalytic activity">
    <reaction evidence="7 8">
        <text>tRNA(His) + L-histidine + ATP = L-histidyl-tRNA(His) + AMP + diphosphate + H(+)</text>
        <dbReference type="Rhea" id="RHEA:17313"/>
        <dbReference type="Rhea" id="RHEA-COMP:9665"/>
        <dbReference type="Rhea" id="RHEA-COMP:9689"/>
        <dbReference type="ChEBI" id="CHEBI:15378"/>
        <dbReference type="ChEBI" id="CHEBI:30616"/>
        <dbReference type="ChEBI" id="CHEBI:33019"/>
        <dbReference type="ChEBI" id="CHEBI:57595"/>
        <dbReference type="ChEBI" id="CHEBI:78442"/>
        <dbReference type="ChEBI" id="CHEBI:78527"/>
        <dbReference type="ChEBI" id="CHEBI:456215"/>
        <dbReference type="EC" id="6.1.1.21"/>
    </reaction>
</comment>
<comment type="subunit">
    <text evidence="8">Homodimer.</text>
</comment>
<dbReference type="Pfam" id="PF03129">
    <property type="entry name" value="HGTP_anticodon"/>
    <property type="match status" value="1"/>
</dbReference>
<dbReference type="Gene3D" id="3.30.930.10">
    <property type="entry name" value="Bira Bifunctional Protein, Domain 2"/>
    <property type="match status" value="1"/>
</dbReference>
<comment type="caution">
    <text evidence="11">The sequence shown here is derived from an EMBL/GenBank/DDBJ whole genome shotgun (WGS) entry which is preliminary data.</text>
</comment>
<sequence>MDKQNLQPLKGFRDFLPKEARKRQWLKDQMVKVFEKWGFGPLETPTLEPLELFKGEIGEDEKFFFKFKDQGGRDVALRYDQTVPTCRVIGQYYNQITFPFRRYQIQTAFRSEKPQKGRYREFVQADIDIFGVNSPIADAECIAASIDLYKSLGFKNIVALINNRDLLEGIPYPAIASIDKIKKIGKEEVLKEIQEKGFSKEKALAFLKFTDNLKPDRNLETIFDYLEKSGFAKDNFKFEPSLMRSFSYSQGPIWEMVIPEYSTASFGGSVGGGERYDDMVERITGRKIPGTGIAFGFDRTLEALEVCKLLPNPEPNVRVLVTIFGADLLNKSIKVAKKLRESGINIELYPNESEKLDKQLKYADKKGIPYVIIIGPEEANKGVVKLKDMRARSEKVLSADEAIERISKKT</sequence>
<keyword evidence="5 8" id="KW-0648">Protein biosynthesis</keyword>
<feature type="binding site" evidence="9">
    <location>
        <begin position="80"/>
        <end position="82"/>
    </location>
    <ligand>
        <name>L-histidine</name>
        <dbReference type="ChEBI" id="CHEBI:57595"/>
    </ligand>
</feature>
<evidence type="ECO:0000313" key="12">
    <source>
        <dbReference type="Proteomes" id="UP000177082"/>
    </source>
</evidence>
<comment type="similarity">
    <text evidence="1 8">Belongs to the class-II aminoacyl-tRNA synthetase family.</text>
</comment>
<dbReference type="EMBL" id="MGHF01000013">
    <property type="protein sequence ID" value="OGM63602.1"/>
    <property type="molecule type" value="Genomic_DNA"/>
</dbReference>
<keyword evidence="8" id="KW-0963">Cytoplasm</keyword>
<dbReference type="AlphaFoldDB" id="A0A1F8BHU6"/>
<evidence type="ECO:0000256" key="4">
    <source>
        <dbReference type="ARBA" id="ARBA00022840"/>
    </source>
</evidence>
<comment type="subcellular location">
    <subcellularLocation>
        <location evidence="8">Cytoplasm</location>
    </subcellularLocation>
</comment>
<protein>
    <recommendedName>
        <fullName evidence="8">Histidine--tRNA ligase</fullName>
        <ecNumber evidence="8">6.1.1.21</ecNumber>
    </recommendedName>
    <alternativeName>
        <fullName evidence="8">Histidyl-tRNA synthetase</fullName>
        <shortName evidence="8">HisRS</shortName>
    </alternativeName>
</protein>
<dbReference type="InterPro" id="IPR004516">
    <property type="entry name" value="HisRS/HisZ"/>
</dbReference>
<keyword evidence="3 8" id="KW-0547">Nucleotide-binding</keyword>
<evidence type="ECO:0000256" key="8">
    <source>
        <dbReference type="HAMAP-Rule" id="MF_00127"/>
    </source>
</evidence>
<dbReference type="GO" id="GO:0005524">
    <property type="term" value="F:ATP binding"/>
    <property type="evidence" value="ECO:0007669"/>
    <property type="project" value="UniProtKB-UniRule"/>
</dbReference>
<dbReference type="SUPFAM" id="SSF55681">
    <property type="entry name" value="Class II aaRS and biotin synthetases"/>
    <property type="match status" value="1"/>
</dbReference>
<dbReference type="PANTHER" id="PTHR11476:SF7">
    <property type="entry name" value="HISTIDINE--TRNA LIGASE"/>
    <property type="match status" value="1"/>
</dbReference>
<dbReference type="STRING" id="1802519.A2961_04510"/>
<dbReference type="InterPro" id="IPR045864">
    <property type="entry name" value="aa-tRNA-synth_II/BPL/LPL"/>
</dbReference>
<evidence type="ECO:0000256" key="7">
    <source>
        <dbReference type="ARBA" id="ARBA00047639"/>
    </source>
</evidence>
<organism evidence="11 12">
    <name type="scientific">Candidatus Woesebacteria bacterium RIFCSPLOWO2_01_FULL_39_21</name>
    <dbReference type="NCBI Taxonomy" id="1802519"/>
    <lineage>
        <taxon>Bacteria</taxon>
        <taxon>Candidatus Woeseibacteriota</taxon>
    </lineage>
</organism>
<feature type="domain" description="Aminoacyl-transfer RNA synthetases class-II family profile" evidence="10">
    <location>
        <begin position="26"/>
        <end position="304"/>
    </location>
</feature>
<dbReference type="InterPro" id="IPR041715">
    <property type="entry name" value="HisRS-like_core"/>
</dbReference>
<dbReference type="SUPFAM" id="SSF52954">
    <property type="entry name" value="Class II aaRS ABD-related"/>
    <property type="match status" value="1"/>
</dbReference>
<dbReference type="Gene3D" id="3.40.50.800">
    <property type="entry name" value="Anticodon-binding domain"/>
    <property type="match status" value="1"/>
</dbReference>
<dbReference type="PANTHER" id="PTHR11476">
    <property type="entry name" value="HISTIDYL-TRNA SYNTHETASE"/>
    <property type="match status" value="1"/>
</dbReference>
<dbReference type="Pfam" id="PF13393">
    <property type="entry name" value="tRNA-synt_His"/>
    <property type="match status" value="2"/>
</dbReference>
<dbReference type="PROSITE" id="PS50862">
    <property type="entry name" value="AA_TRNA_LIGASE_II"/>
    <property type="match status" value="1"/>
</dbReference>
<keyword evidence="2 8" id="KW-0436">Ligase</keyword>
<dbReference type="InterPro" id="IPR004154">
    <property type="entry name" value="Anticodon-bd"/>
</dbReference>
<dbReference type="PIRSF" id="PIRSF001549">
    <property type="entry name" value="His-tRNA_synth"/>
    <property type="match status" value="1"/>
</dbReference>
<feature type="binding site" evidence="9">
    <location>
        <position position="244"/>
    </location>
    <ligand>
        <name>L-histidine</name>
        <dbReference type="ChEBI" id="CHEBI:57595"/>
    </ligand>
</feature>
<evidence type="ECO:0000256" key="9">
    <source>
        <dbReference type="PIRSR" id="PIRSR001549-1"/>
    </source>
</evidence>
<dbReference type="CDD" id="cd00859">
    <property type="entry name" value="HisRS_anticodon"/>
    <property type="match status" value="1"/>
</dbReference>
<dbReference type="InterPro" id="IPR015807">
    <property type="entry name" value="His-tRNA-ligase"/>
</dbReference>
<proteinExistence type="inferred from homology"/>
<accession>A0A1F8BHU6</accession>
<keyword evidence="6 8" id="KW-0030">Aminoacyl-tRNA synthetase</keyword>
<dbReference type="FunFam" id="3.40.50.800:FF:000012">
    <property type="entry name" value="Histidine--tRNA ligase, cytoplasmic"/>
    <property type="match status" value="1"/>
</dbReference>
<dbReference type="InterPro" id="IPR036621">
    <property type="entry name" value="Anticodon-bd_dom_sf"/>
</dbReference>
<feature type="binding site" evidence="9">
    <location>
        <position position="128"/>
    </location>
    <ligand>
        <name>L-histidine</name>
        <dbReference type="ChEBI" id="CHEBI:57595"/>
    </ligand>
</feature>
<dbReference type="GO" id="GO:0005737">
    <property type="term" value="C:cytoplasm"/>
    <property type="evidence" value="ECO:0007669"/>
    <property type="project" value="UniProtKB-SubCell"/>
</dbReference>
<feature type="binding site" evidence="9">
    <location>
        <position position="124"/>
    </location>
    <ligand>
        <name>L-histidine</name>
        <dbReference type="ChEBI" id="CHEBI:57595"/>
    </ligand>
</feature>
<dbReference type="NCBIfam" id="TIGR00442">
    <property type="entry name" value="hisS"/>
    <property type="match status" value="1"/>
</dbReference>
<feature type="binding site" evidence="9">
    <location>
        <position position="110"/>
    </location>
    <ligand>
        <name>L-histidine</name>
        <dbReference type="ChEBI" id="CHEBI:57595"/>
    </ligand>
</feature>
<evidence type="ECO:0000256" key="3">
    <source>
        <dbReference type="ARBA" id="ARBA00022741"/>
    </source>
</evidence>
<dbReference type="GO" id="GO:0004821">
    <property type="term" value="F:histidine-tRNA ligase activity"/>
    <property type="evidence" value="ECO:0007669"/>
    <property type="project" value="UniProtKB-UniRule"/>
</dbReference>
<evidence type="ECO:0000256" key="1">
    <source>
        <dbReference type="ARBA" id="ARBA00008226"/>
    </source>
</evidence>
<evidence type="ECO:0000256" key="2">
    <source>
        <dbReference type="ARBA" id="ARBA00022598"/>
    </source>
</evidence>
<dbReference type="GO" id="GO:0006427">
    <property type="term" value="P:histidyl-tRNA aminoacylation"/>
    <property type="evidence" value="ECO:0007669"/>
    <property type="project" value="UniProtKB-UniRule"/>
</dbReference>